<dbReference type="InterPro" id="IPR022770">
    <property type="entry name" value="IucA/IucC-like_C"/>
</dbReference>
<evidence type="ECO:0000259" key="3">
    <source>
        <dbReference type="Pfam" id="PF04183"/>
    </source>
</evidence>
<dbReference type="Gene3D" id="1.10.510.40">
    <property type="match status" value="1"/>
</dbReference>
<protein>
    <submittedName>
        <fullName evidence="5">IucA / IucC family protein</fullName>
    </submittedName>
</protein>
<dbReference type="GO" id="GO:0016881">
    <property type="term" value="F:acid-amino acid ligase activity"/>
    <property type="evidence" value="ECO:0007669"/>
    <property type="project" value="UniProtKB-ARBA"/>
</dbReference>
<feature type="domain" description="Aerobactin siderophore biosynthesis IucA/IucC-like C-terminal" evidence="4">
    <location>
        <begin position="405"/>
        <end position="572"/>
    </location>
</feature>
<feature type="compositionally biased region" description="Low complexity" evidence="2">
    <location>
        <begin position="146"/>
        <end position="157"/>
    </location>
</feature>
<dbReference type="Gene3D" id="6.10.250.3370">
    <property type="match status" value="1"/>
</dbReference>
<dbReference type="AlphaFoldDB" id="A0A2S9YPV1"/>
<dbReference type="GO" id="GO:0019290">
    <property type="term" value="P:siderophore biosynthetic process"/>
    <property type="evidence" value="ECO:0007669"/>
    <property type="project" value="InterPro"/>
</dbReference>
<evidence type="ECO:0000259" key="4">
    <source>
        <dbReference type="Pfam" id="PF06276"/>
    </source>
</evidence>
<dbReference type="InterPro" id="IPR007310">
    <property type="entry name" value="Aerobactin_biosyn_IucA/IucC_N"/>
</dbReference>
<comment type="caution">
    <text evidence="5">The sequence shown here is derived from an EMBL/GenBank/DDBJ whole genome shotgun (WGS) entry which is preliminary data.</text>
</comment>
<accession>A0A2S9YPV1</accession>
<reference evidence="5 6" key="1">
    <citation type="submission" date="2018-03" db="EMBL/GenBank/DDBJ databases">
        <title>Draft Genome Sequences of the Obligatory Marine Myxobacteria Enhygromyxa salina SWB007.</title>
        <authorList>
            <person name="Poehlein A."/>
            <person name="Moghaddam J.A."/>
            <person name="Harms H."/>
            <person name="Alanjari M."/>
            <person name="Koenig G.M."/>
            <person name="Daniel R."/>
            <person name="Schaeberle T.F."/>
        </authorList>
    </citation>
    <scope>NUCLEOTIDE SEQUENCE [LARGE SCALE GENOMIC DNA]</scope>
    <source>
        <strain evidence="5 6">SWB007</strain>
    </source>
</reference>
<dbReference type="Proteomes" id="UP000238823">
    <property type="component" value="Unassembled WGS sequence"/>
</dbReference>
<evidence type="ECO:0000256" key="1">
    <source>
        <dbReference type="ARBA" id="ARBA00007832"/>
    </source>
</evidence>
<dbReference type="InterPro" id="IPR037455">
    <property type="entry name" value="LucA/IucC-like"/>
</dbReference>
<dbReference type="PANTHER" id="PTHR34384">
    <property type="entry name" value="L-2,3-DIAMINOPROPANOATE--CITRATE LIGASE"/>
    <property type="match status" value="1"/>
</dbReference>
<evidence type="ECO:0000313" key="5">
    <source>
        <dbReference type="EMBL" id="PRQ07121.1"/>
    </source>
</evidence>
<sequence length="588" mass="65241">MVVLGHGPLRELADPSVWRSGLLERAWRGAVRETAARVLLAGAREQLLDGDDRSDALQVELERGPLVLPLRRRGPFGLHWPELDPRVIRVLDPRVDDPLDLIEQLSVRAGLDPQNRARVSLELLNSLVNLAQARVADELRQQLARARARSPAQSSADPRFEDPEQFVTDGHPWHPMTRTRLGLSRAAVVRHAPEQLASTWVGCVDIEAELVRVAGDWADESARWFGTPPPGFVRVPIHPASPPNLRRLFGPLFERGAIRAVERPSLPCRSLLSLRTVALAPTRHLKLACPVHTTSTRRQVSPMSVHNGPQLSRLIANIQRRDPQTAALRLLPEPAAAGLEPDRVGPSAGELGAILRVVPPLDPGEHGWVCAAIGERWPGTDELVLERACTGYPGGRVERVTALIDAWITKLVPPALRLFSIYGIALELHAQNTLAHVKDGRLVGIWVRDLGGVRIHTPRLAELPNIQAPSFADRSFILTDDLDEVRGKLEHTLFHAHLTCVFAAAGRLGLDERECWAKLRGCVTDCYARWGSELDASEARRRRLATDLDALTQPQVRAKALLRMRLFERSSTYDYTRVDNIVSGHQPY</sequence>
<organism evidence="5 6">
    <name type="scientific">Enhygromyxa salina</name>
    <dbReference type="NCBI Taxonomy" id="215803"/>
    <lineage>
        <taxon>Bacteria</taxon>
        <taxon>Pseudomonadati</taxon>
        <taxon>Myxococcota</taxon>
        <taxon>Polyangia</taxon>
        <taxon>Nannocystales</taxon>
        <taxon>Nannocystaceae</taxon>
        <taxon>Enhygromyxa</taxon>
    </lineage>
</organism>
<dbReference type="PANTHER" id="PTHR34384:SF5">
    <property type="entry name" value="L-2,3-DIAMINOPROPANOATE--CITRATE LIGASE"/>
    <property type="match status" value="1"/>
</dbReference>
<feature type="domain" description="Aerobactin siderophore biosynthesis IucA/IucC N-terminal" evidence="3">
    <location>
        <begin position="160"/>
        <end position="372"/>
    </location>
</feature>
<comment type="similarity">
    <text evidence="1">Belongs to the IucA/IucC family.</text>
</comment>
<dbReference type="EMBL" id="PVNL01000058">
    <property type="protein sequence ID" value="PRQ07121.1"/>
    <property type="molecule type" value="Genomic_DNA"/>
</dbReference>
<proteinExistence type="inferred from homology"/>
<gene>
    <name evidence="5" type="ORF">ENSA7_31360</name>
</gene>
<dbReference type="Pfam" id="PF04183">
    <property type="entry name" value="IucA_IucC"/>
    <property type="match status" value="1"/>
</dbReference>
<evidence type="ECO:0000256" key="2">
    <source>
        <dbReference type="SAM" id="MobiDB-lite"/>
    </source>
</evidence>
<name>A0A2S9YPV1_9BACT</name>
<feature type="region of interest" description="Disordered" evidence="2">
    <location>
        <begin position="146"/>
        <end position="173"/>
    </location>
</feature>
<evidence type="ECO:0000313" key="6">
    <source>
        <dbReference type="Proteomes" id="UP000238823"/>
    </source>
</evidence>
<dbReference type="Pfam" id="PF06276">
    <property type="entry name" value="FhuF"/>
    <property type="match status" value="1"/>
</dbReference>